<protein>
    <submittedName>
        <fullName evidence="7">Pyruvate decarboxylase</fullName>
    </submittedName>
</protein>
<dbReference type="Proteomes" id="UP000460715">
    <property type="component" value="Unassembled WGS sequence"/>
</dbReference>
<evidence type="ECO:0000313" key="7">
    <source>
        <dbReference type="EMBL" id="MXP64948.1"/>
    </source>
</evidence>
<dbReference type="Gene3D" id="3.40.50.970">
    <property type="match status" value="2"/>
</dbReference>
<evidence type="ECO:0000259" key="6">
    <source>
        <dbReference type="Pfam" id="PF02776"/>
    </source>
</evidence>
<feature type="domain" description="Thiamine pyrophosphate enzyme N-terminal TPP-binding" evidence="6">
    <location>
        <begin position="6"/>
        <end position="122"/>
    </location>
</feature>
<dbReference type="RefSeq" id="WP_160938359.1">
    <property type="nucleotide sequence ID" value="NZ_SNVJ01000016.1"/>
</dbReference>
<feature type="domain" description="Thiamine pyrophosphate enzyme TPP-binding" evidence="5">
    <location>
        <begin position="386"/>
        <end position="527"/>
    </location>
</feature>
<dbReference type="GO" id="GO:0009099">
    <property type="term" value="P:L-valine biosynthetic process"/>
    <property type="evidence" value="ECO:0007669"/>
    <property type="project" value="TreeGrafter"/>
</dbReference>
<dbReference type="NCBIfam" id="NF006052">
    <property type="entry name" value="PRK08199.1"/>
    <property type="match status" value="1"/>
</dbReference>
<evidence type="ECO:0000256" key="3">
    <source>
        <dbReference type="RuleBase" id="RU362132"/>
    </source>
</evidence>
<dbReference type="GO" id="GO:0005948">
    <property type="term" value="C:acetolactate synthase complex"/>
    <property type="evidence" value="ECO:0007669"/>
    <property type="project" value="TreeGrafter"/>
</dbReference>
<dbReference type="FunFam" id="3.40.50.970:FF:000007">
    <property type="entry name" value="Acetolactate synthase"/>
    <property type="match status" value="1"/>
</dbReference>
<reference evidence="7 8" key="1">
    <citation type="submission" date="2019-03" db="EMBL/GenBank/DDBJ databases">
        <title>Roseomonas sp. a novel Roseomonas species isolated from Sea whip Gorgonian.</title>
        <authorList>
            <person name="Li F."/>
            <person name="Pan X."/>
            <person name="Huang S."/>
            <person name="Li Z."/>
            <person name="Meng B."/>
        </authorList>
    </citation>
    <scope>NUCLEOTIDE SEQUENCE [LARGE SCALE GENOMIC DNA]</scope>
    <source>
        <strain evidence="7 8">M0104</strain>
    </source>
</reference>
<accession>A0A845BDW3</accession>
<evidence type="ECO:0000259" key="4">
    <source>
        <dbReference type="Pfam" id="PF00205"/>
    </source>
</evidence>
<dbReference type="GO" id="GO:0050660">
    <property type="term" value="F:flavin adenine dinucleotide binding"/>
    <property type="evidence" value="ECO:0007669"/>
    <property type="project" value="TreeGrafter"/>
</dbReference>
<dbReference type="PANTHER" id="PTHR18968">
    <property type="entry name" value="THIAMINE PYROPHOSPHATE ENZYMES"/>
    <property type="match status" value="1"/>
</dbReference>
<dbReference type="InterPro" id="IPR012000">
    <property type="entry name" value="Thiamin_PyroP_enz_cen_dom"/>
</dbReference>
<organism evidence="7 8">
    <name type="scientific">Teichococcus coralli</name>
    <dbReference type="NCBI Taxonomy" id="2545983"/>
    <lineage>
        <taxon>Bacteria</taxon>
        <taxon>Pseudomonadati</taxon>
        <taxon>Pseudomonadota</taxon>
        <taxon>Alphaproteobacteria</taxon>
        <taxon>Acetobacterales</taxon>
        <taxon>Roseomonadaceae</taxon>
        <taxon>Roseomonas</taxon>
    </lineage>
</organism>
<sequence>MGNAKTAAEVLLDTLAARGADRAFCVPGESYIALLDALHAHPSIDLVTCRQEGGAGFMAVADARLTGRPGIVLVSRGPGACNAAIALHTAEQDAVPLILLIGQVEKRDLRRRAFQEIDYAAMFGGIAKWVGEATHPDEVPELIARAWSMATQGVPGPVVLALPEDVLSAPCAAPALPPTRLAGAGLPGETAAELAGLLRRAERPILLAGHGLDVPGGREALRAFAEAWQLPVAVSFRRQDLFPNDHPLYAGDLGLRNPDAQREAFAEADLVLALGTRLTDITTQGYSWPAPGQRLVHVCADPRFLGWLFPAEPAIAAEAPAVLAALAAERAAAPSGRAAWNGRLRRLQEEDSRAMAGSFPDGLPFLRVARLVGECAPADAILTLDAGTFAAPFYRKLAWRPPQRLLAPISGAMGFGVPAAVAAALRHPERMVICAVGDGGALMTGNELAVGMARRLPIKLLLSDNGSYASIRIHQERQHPGRVSGTDLVNPDLGAWCAAFGAPLLRVQAEADLPALAAALRAPGPLVAVVRTSLQAVLPRGAAPPVDLLQPAPD</sequence>
<dbReference type="EMBL" id="SNVJ01000016">
    <property type="protein sequence ID" value="MXP64948.1"/>
    <property type="molecule type" value="Genomic_DNA"/>
</dbReference>
<evidence type="ECO:0000256" key="2">
    <source>
        <dbReference type="ARBA" id="ARBA00023052"/>
    </source>
</evidence>
<dbReference type="GO" id="GO:0009097">
    <property type="term" value="P:isoleucine biosynthetic process"/>
    <property type="evidence" value="ECO:0007669"/>
    <property type="project" value="TreeGrafter"/>
</dbReference>
<keyword evidence="7" id="KW-0670">Pyruvate</keyword>
<evidence type="ECO:0000313" key="8">
    <source>
        <dbReference type="Proteomes" id="UP000460715"/>
    </source>
</evidence>
<evidence type="ECO:0000256" key="1">
    <source>
        <dbReference type="ARBA" id="ARBA00007812"/>
    </source>
</evidence>
<dbReference type="InterPro" id="IPR029035">
    <property type="entry name" value="DHS-like_NAD/FAD-binding_dom"/>
</dbReference>
<dbReference type="AlphaFoldDB" id="A0A845BDW3"/>
<dbReference type="SUPFAM" id="SSF52518">
    <property type="entry name" value="Thiamin diphosphate-binding fold (THDP-binding)"/>
    <property type="match status" value="2"/>
</dbReference>
<comment type="similarity">
    <text evidence="1 3">Belongs to the TPP enzyme family.</text>
</comment>
<dbReference type="SUPFAM" id="SSF52467">
    <property type="entry name" value="DHS-like NAD/FAD-binding domain"/>
    <property type="match status" value="1"/>
</dbReference>
<keyword evidence="2 3" id="KW-0786">Thiamine pyrophosphate</keyword>
<name>A0A845BDW3_9PROT</name>
<dbReference type="Pfam" id="PF00205">
    <property type="entry name" value="TPP_enzyme_M"/>
    <property type="match status" value="1"/>
</dbReference>
<dbReference type="GO" id="GO:0000287">
    <property type="term" value="F:magnesium ion binding"/>
    <property type="evidence" value="ECO:0007669"/>
    <property type="project" value="InterPro"/>
</dbReference>
<feature type="domain" description="Thiamine pyrophosphate enzyme central" evidence="4">
    <location>
        <begin position="192"/>
        <end position="326"/>
    </location>
</feature>
<dbReference type="Pfam" id="PF02776">
    <property type="entry name" value="TPP_enzyme_N"/>
    <property type="match status" value="1"/>
</dbReference>
<dbReference type="Gene3D" id="3.40.50.1220">
    <property type="entry name" value="TPP-binding domain"/>
    <property type="match status" value="1"/>
</dbReference>
<dbReference type="PANTHER" id="PTHR18968:SF120">
    <property type="entry name" value="ACETOLACTATE SYNTHASE LARGE SUBUNIT"/>
    <property type="match status" value="1"/>
</dbReference>
<dbReference type="InterPro" id="IPR029061">
    <property type="entry name" value="THDP-binding"/>
</dbReference>
<dbReference type="CDD" id="cd07035">
    <property type="entry name" value="TPP_PYR_POX_like"/>
    <property type="match status" value="1"/>
</dbReference>
<dbReference type="InterPro" id="IPR011766">
    <property type="entry name" value="TPP_enzyme_TPP-bd"/>
</dbReference>
<dbReference type="OrthoDB" id="4494979at2"/>
<proteinExistence type="inferred from homology"/>
<dbReference type="InterPro" id="IPR045229">
    <property type="entry name" value="TPP_enz"/>
</dbReference>
<gene>
    <name evidence="7" type="ORF">E0493_16480</name>
</gene>
<dbReference type="InterPro" id="IPR012001">
    <property type="entry name" value="Thiamin_PyroP_enz_TPP-bd_dom"/>
</dbReference>
<dbReference type="GO" id="GO:0030976">
    <property type="term" value="F:thiamine pyrophosphate binding"/>
    <property type="evidence" value="ECO:0007669"/>
    <property type="project" value="InterPro"/>
</dbReference>
<dbReference type="CDD" id="cd00568">
    <property type="entry name" value="TPP_enzymes"/>
    <property type="match status" value="1"/>
</dbReference>
<dbReference type="Pfam" id="PF02775">
    <property type="entry name" value="TPP_enzyme_C"/>
    <property type="match status" value="1"/>
</dbReference>
<evidence type="ECO:0000259" key="5">
    <source>
        <dbReference type="Pfam" id="PF02775"/>
    </source>
</evidence>
<keyword evidence="8" id="KW-1185">Reference proteome</keyword>
<dbReference type="GO" id="GO:0003984">
    <property type="term" value="F:acetolactate synthase activity"/>
    <property type="evidence" value="ECO:0007669"/>
    <property type="project" value="TreeGrafter"/>
</dbReference>
<comment type="caution">
    <text evidence="7">The sequence shown here is derived from an EMBL/GenBank/DDBJ whole genome shotgun (WGS) entry which is preliminary data.</text>
</comment>